<name>A0ABS6A0Z0_9PROT</name>
<dbReference type="Proteomes" id="UP000755654">
    <property type="component" value="Unassembled WGS sequence"/>
</dbReference>
<reference evidence="1 2" key="1">
    <citation type="journal article" date="2021" name="ISME J.">
        <title>Genomic evolution of the class Acidithiobacillia: deep-branching Proteobacteria living in extreme acidic conditions.</title>
        <authorList>
            <person name="Moya-Beltran A."/>
            <person name="Beard S."/>
            <person name="Rojas-Villalobos C."/>
            <person name="Issotta F."/>
            <person name="Gallardo Y."/>
            <person name="Ulloa R."/>
            <person name="Giaveno A."/>
            <person name="Degli Esposti M."/>
            <person name="Johnson D.B."/>
            <person name="Quatrini R."/>
        </authorList>
    </citation>
    <scope>NUCLEOTIDE SEQUENCE [LARGE SCALE GENOMIC DNA]</scope>
    <source>
        <strain evidence="1 2">RW2</strain>
    </source>
</reference>
<comment type="caution">
    <text evidence="1">The sequence shown here is derived from an EMBL/GenBank/DDBJ whole genome shotgun (WGS) entry which is preliminary data.</text>
</comment>
<organism evidence="1 2">
    <name type="scientific">Acidithiobacillus sulfurivorans</name>
    <dbReference type="NCBI Taxonomy" id="1958756"/>
    <lineage>
        <taxon>Bacteria</taxon>
        <taxon>Pseudomonadati</taxon>
        <taxon>Pseudomonadota</taxon>
        <taxon>Acidithiobacillia</taxon>
        <taxon>Acidithiobacillales</taxon>
        <taxon>Acidithiobacillaceae</taxon>
        <taxon>Acidithiobacillus</taxon>
    </lineage>
</organism>
<sequence length="68" mass="7589">MTDERWNPKTALRRAVPFFHALPHLSAASLTTCGGLTLHIEFNPDTCELVAYDDADSEIARVPFEMTP</sequence>
<dbReference type="RefSeq" id="WP_215884178.1">
    <property type="nucleotide sequence ID" value="NZ_JAAOMP010000121.1"/>
</dbReference>
<protein>
    <submittedName>
        <fullName evidence="1">Uncharacterized protein</fullName>
    </submittedName>
</protein>
<proteinExistence type="predicted"/>
<accession>A0ABS6A0Z0</accession>
<dbReference type="EMBL" id="JAAOMP010000121">
    <property type="protein sequence ID" value="MBU2760579.1"/>
    <property type="molecule type" value="Genomic_DNA"/>
</dbReference>
<gene>
    <name evidence="1" type="ORF">HAP95_10545</name>
</gene>
<evidence type="ECO:0000313" key="2">
    <source>
        <dbReference type="Proteomes" id="UP000755654"/>
    </source>
</evidence>
<evidence type="ECO:0000313" key="1">
    <source>
        <dbReference type="EMBL" id="MBU2760579.1"/>
    </source>
</evidence>
<keyword evidence="2" id="KW-1185">Reference proteome</keyword>